<evidence type="ECO:0000256" key="2">
    <source>
        <dbReference type="ARBA" id="ARBA00010670"/>
    </source>
</evidence>
<dbReference type="Gene3D" id="3.90.470.40">
    <property type="entry name" value="RTP801-like"/>
    <property type="match status" value="1"/>
</dbReference>
<dbReference type="GO" id="GO:0005737">
    <property type="term" value="C:cytoplasm"/>
    <property type="evidence" value="ECO:0007669"/>
    <property type="project" value="UniProtKB-SubCell"/>
</dbReference>
<dbReference type="Proteomes" id="UP000694546">
    <property type="component" value="Chromosome 17"/>
</dbReference>
<evidence type="ECO:0000256" key="4">
    <source>
        <dbReference type="ARBA" id="ARBA00037487"/>
    </source>
</evidence>
<dbReference type="Ensembl" id="ENSGMOT00000044459.1">
    <property type="protein sequence ID" value="ENSGMOP00000030387.1"/>
    <property type="gene ID" value="ENSGMOG00000030044.1"/>
</dbReference>
<dbReference type="Pfam" id="PF07809">
    <property type="entry name" value="RTP801_C"/>
    <property type="match status" value="1"/>
</dbReference>
<evidence type="ECO:0000256" key="3">
    <source>
        <dbReference type="ARBA" id="ARBA00022490"/>
    </source>
</evidence>
<evidence type="ECO:0000256" key="1">
    <source>
        <dbReference type="ARBA" id="ARBA00004496"/>
    </source>
</evidence>
<evidence type="ECO:0000256" key="5">
    <source>
        <dbReference type="ARBA" id="ARBA00039359"/>
    </source>
</evidence>
<comment type="similarity">
    <text evidence="2">Belongs to the DDIT4 family.</text>
</comment>
<keyword evidence="7" id="KW-1185">Reference proteome</keyword>
<protein>
    <recommendedName>
        <fullName evidence="5">DNA damage-inducible transcript 4-like protein</fullName>
    </recommendedName>
</protein>
<proteinExistence type="inferred from homology"/>
<organism evidence="6 7">
    <name type="scientific">Gadus morhua</name>
    <name type="common">Atlantic cod</name>
    <dbReference type="NCBI Taxonomy" id="8049"/>
    <lineage>
        <taxon>Eukaryota</taxon>
        <taxon>Metazoa</taxon>
        <taxon>Chordata</taxon>
        <taxon>Craniata</taxon>
        <taxon>Vertebrata</taxon>
        <taxon>Euteleostomi</taxon>
        <taxon>Actinopterygii</taxon>
        <taxon>Neopterygii</taxon>
        <taxon>Teleostei</taxon>
        <taxon>Neoteleostei</taxon>
        <taxon>Acanthomorphata</taxon>
        <taxon>Zeiogadaria</taxon>
        <taxon>Gadariae</taxon>
        <taxon>Gadiformes</taxon>
        <taxon>Gadoidei</taxon>
        <taxon>Gadidae</taxon>
        <taxon>Gadus</taxon>
    </lineage>
</organism>
<accession>A0A8C5ADN2</accession>
<dbReference type="InterPro" id="IPR012918">
    <property type="entry name" value="RTP801-like"/>
</dbReference>
<dbReference type="PANTHER" id="PTHR12478:SF17">
    <property type="entry name" value="DNA DAMAGE-INDUCIBLE TRANSCRIPT 4-LIKE PROTEIN"/>
    <property type="match status" value="1"/>
</dbReference>
<dbReference type="InterPro" id="IPR038281">
    <property type="entry name" value="RTP801-like_C_sf"/>
</dbReference>
<comment type="function">
    <text evidence="4">Inhibits cell growth by regulating the TOR signaling pathway upstream of the TSC1-TSC2 complex and downstream of AKT1.</text>
</comment>
<evidence type="ECO:0000313" key="6">
    <source>
        <dbReference type="Ensembl" id="ENSGMOP00000030387.1"/>
    </source>
</evidence>
<reference evidence="6" key="1">
    <citation type="submission" date="2025-08" db="UniProtKB">
        <authorList>
            <consortium name="Ensembl"/>
        </authorList>
    </citation>
    <scope>IDENTIFICATION</scope>
</reference>
<evidence type="ECO:0000313" key="7">
    <source>
        <dbReference type="Proteomes" id="UP000694546"/>
    </source>
</evidence>
<name>A0A8C5ADN2_GADMO</name>
<dbReference type="GeneTree" id="ENSGT00530000063652"/>
<reference evidence="6" key="2">
    <citation type="submission" date="2025-09" db="UniProtKB">
        <authorList>
            <consortium name="Ensembl"/>
        </authorList>
    </citation>
    <scope>IDENTIFICATION</scope>
</reference>
<sequence length="173" mass="18558">AAILLRESSLLSVYSQNSDEKLGIQEHTITTAYTDGPACARQLARAFEGVLSRAKRTTLRCGAVLVPELLTRRAARAVLRLASGEPCGLRGALLLLQLELDGGGVRPLERVAWDGGVEPTFELTLVFKQDGLLLGACLFARGSSRRAIKLSPAFRLVKRKLYAPGAAAVVVEC</sequence>
<dbReference type="OMA" id="QDHTSWH"/>
<dbReference type="AlphaFoldDB" id="A0A8C5ADN2"/>
<keyword evidence="3" id="KW-0963">Cytoplasm</keyword>
<comment type="subcellular location">
    <subcellularLocation>
        <location evidence="1">Cytoplasm</location>
    </subcellularLocation>
</comment>
<dbReference type="PANTHER" id="PTHR12478">
    <property type="entry name" value="DNA-DAMAGE-INDUCIBLE TRANSCRIPT 4 PROTEIN DDIT4"/>
    <property type="match status" value="1"/>
</dbReference>
<dbReference type="GO" id="GO:0009968">
    <property type="term" value="P:negative regulation of signal transduction"/>
    <property type="evidence" value="ECO:0007669"/>
    <property type="project" value="InterPro"/>
</dbReference>